<feature type="non-terminal residue" evidence="1">
    <location>
        <position position="1"/>
    </location>
</feature>
<sequence length="242" mass="26314">PDDPDLFSGTYSEKWFNTNLCGADDKIRIRYQTVAQDVNNPVNIGYQIGIRPESENDPVSTALDFGTGMGLFDFRDSSGEDRATLGLTVRGLDVLAAFLDVENSTSRLTINDPNENVVMVFDENSATLNDFDICLKEYGSTTEGEYTIERSPNGSILQIYQKVYVQNPTVNPNFSITVSLPLALPSADDANVSIQLTGIATGGFVVGSYRSGTLTTTSLDISLTDGVNFSDADSYVEITWNP</sequence>
<protein>
    <submittedName>
        <fullName evidence="1">Uncharacterized protein</fullName>
    </submittedName>
</protein>
<dbReference type="EMBL" id="BARS01027344">
    <property type="protein sequence ID" value="GAG10902.1"/>
    <property type="molecule type" value="Genomic_DNA"/>
</dbReference>
<reference evidence="1" key="1">
    <citation type="journal article" date="2014" name="Front. Microbiol.">
        <title>High frequency of phylogenetically diverse reductive dehalogenase-homologous genes in deep subseafloor sedimentary metagenomes.</title>
        <authorList>
            <person name="Kawai M."/>
            <person name="Futagami T."/>
            <person name="Toyoda A."/>
            <person name="Takaki Y."/>
            <person name="Nishi S."/>
            <person name="Hori S."/>
            <person name="Arai W."/>
            <person name="Tsubouchi T."/>
            <person name="Morono Y."/>
            <person name="Uchiyama I."/>
            <person name="Ito T."/>
            <person name="Fujiyama A."/>
            <person name="Inagaki F."/>
            <person name="Takami H."/>
        </authorList>
    </citation>
    <scope>NUCLEOTIDE SEQUENCE</scope>
    <source>
        <strain evidence="1">Expedition CK06-06</strain>
    </source>
</reference>
<organism evidence="1">
    <name type="scientific">marine sediment metagenome</name>
    <dbReference type="NCBI Taxonomy" id="412755"/>
    <lineage>
        <taxon>unclassified sequences</taxon>
        <taxon>metagenomes</taxon>
        <taxon>ecological metagenomes</taxon>
    </lineage>
</organism>
<proteinExistence type="predicted"/>
<gene>
    <name evidence="1" type="ORF">S01H1_42962</name>
</gene>
<evidence type="ECO:0000313" key="1">
    <source>
        <dbReference type="EMBL" id="GAG10902.1"/>
    </source>
</evidence>
<accession>X0VI61</accession>
<name>X0VI61_9ZZZZ</name>
<comment type="caution">
    <text evidence="1">The sequence shown here is derived from an EMBL/GenBank/DDBJ whole genome shotgun (WGS) entry which is preliminary data.</text>
</comment>
<dbReference type="AlphaFoldDB" id="X0VI61"/>